<dbReference type="EMBL" id="SHKL01000001">
    <property type="protein sequence ID" value="RZT87423.1"/>
    <property type="molecule type" value="Genomic_DNA"/>
</dbReference>
<gene>
    <name evidence="1" type="ORF">EV383_4346</name>
</gene>
<evidence type="ECO:0000313" key="1">
    <source>
        <dbReference type="EMBL" id="RZT87423.1"/>
    </source>
</evidence>
<keyword evidence="2" id="KW-1185">Reference proteome</keyword>
<comment type="caution">
    <text evidence="1">The sequence shown here is derived from an EMBL/GenBank/DDBJ whole genome shotgun (WGS) entry which is preliminary data.</text>
</comment>
<reference evidence="1 2" key="1">
    <citation type="submission" date="2019-02" db="EMBL/GenBank/DDBJ databases">
        <title>Sequencing the genomes of 1000 actinobacteria strains.</title>
        <authorList>
            <person name="Klenk H.-P."/>
        </authorList>
    </citation>
    <scope>NUCLEOTIDE SEQUENCE [LARGE SCALE GENOMIC DNA]</scope>
    <source>
        <strain evidence="1 2">DSM 45779</strain>
    </source>
</reference>
<organism evidence="1 2">
    <name type="scientific">Pseudonocardia sediminis</name>
    <dbReference type="NCBI Taxonomy" id="1397368"/>
    <lineage>
        <taxon>Bacteria</taxon>
        <taxon>Bacillati</taxon>
        <taxon>Actinomycetota</taxon>
        <taxon>Actinomycetes</taxon>
        <taxon>Pseudonocardiales</taxon>
        <taxon>Pseudonocardiaceae</taxon>
        <taxon>Pseudonocardia</taxon>
    </lineage>
</organism>
<evidence type="ECO:0000313" key="2">
    <source>
        <dbReference type="Proteomes" id="UP000291591"/>
    </source>
</evidence>
<name>A0A4Q7V3Y4_PSEST</name>
<accession>A0A4Q7V3Y4</accession>
<dbReference type="Proteomes" id="UP000291591">
    <property type="component" value="Unassembled WGS sequence"/>
</dbReference>
<proteinExistence type="predicted"/>
<sequence length="63" mass="6976">MKAHLGHLSPADVDSRVSAVLASLSPTEDVLRREVESGTACVCRRDAWREIRGLRWLAGEDET</sequence>
<protein>
    <submittedName>
        <fullName evidence="1">Uncharacterized protein</fullName>
    </submittedName>
</protein>
<dbReference type="AlphaFoldDB" id="A0A4Q7V3Y4"/>